<proteinExistence type="predicted"/>
<evidence type="ECO:0000313" key="1">
    <source>
        <dbReference type="EMBL" id="QHU14012.1"/>
    </source>
</evidence>
<protein>
    <recommendedName>
        <fullName evidence="2">Glycosyltransferase</fullName>
    </recommendedName>
</protein>
<name>A0A6C0K7J7_9ZZZZ</name>
<evidence type="ECO:0008006" key="2">
    <source>
        <dbReference type="Google" id="ProtNLM"/>
    </source>
</evidence>
<dbReference type="EMBL" id="MN740829">
    <property type="protein sequence ID" value="QHU14012.1"/>
    <property type="molecule type" value="Genomic_DNA"/>
</dbReference>
<reference evidence="1" key="1">
    <citation type="journal article" date="2020" name="Nature">
        <title>Giant virus diversity and host interactions through global metagenomics.</title>
        <authorList>
            <person name="Schulz F."/>
            <person name="Roux S."/>
            <person name="Paez-Espino D."/>
            <person name="Jungbluth S."/>
            <person name="Walsh D.A."/>
            <person name="Denef V.J."/>
            <person name="McMahon K.D."/>
            <person name="Konstantinidis K.T."/>
            <person name="Eloe-Fadrosh E.A."/>
            <person name="Kyrpides N.C."/>
            <person name="Woyke T."/>
        </authorList>
    </citation>
    <scope>NUCLEOTIDE SEQUENCE</scope>
    <source>
        <strain evidence="1">GVMAG-S-1101182-85</strain>
    </source>
</reference>
<organism evidence="1">
    <name type="scientific">viral metagenome</name>
    <dbReference type="NCBI Taxonomy" id="1070528"/>
    <lineage>
        <taxon>unclassified sequences</taxon>
        <taxon>metagenomes</taxon>
        <taxon>organismal metagenomes</taxon>
    </lineage>
</organism>
<dbReference type="PANTHER" id="PTHR40743">
    <property type="entry name" value="NUCLEOTIDE-DIPHOSPHO-SUGAR TRANSFERASE CONTAINING PROTEIN"/>
    <property type="match status" value="1"/>
</dbReference>
<sequence length="1041" mass="118084">MIGRNPKTGAPIKIMKSDVSIWKNNKTLVYKTEGPSTIADYRWNRYDLVVSGCSEELMAWKPHVVVLTSYEPLVEAWLETEAAKKMRFILISSKVIDAIGDTVFQGFGLSNVLCLEEFPTMFPYLGGLWDGSVEDAVLCAALVFRYVRLIGVNSRHPRMLKLELAPRFSVFKTEDVKIPEPLVLIQQYYKPTQAKRQKELDRCLKKNLENPLVDKIILFMESNDIQLPRDEKNKIQKVPLKARLTYADCIEAVQTHVGAGSIVAFANTDIYLDAITTRTLWSIDLHDTVLALLRYEDEIDAAEAKIFGPRADSQDTWILHSDSVMDRTWKLDSFRIPFGQAGCDNAILVEFLRAKFRITNPASSIRTFHVHKSEIRNYDPRNIVDRPVYMYAEPTGVHELDPIYTWTGWADKVIPYEPLARKLNATNPKMLLTFVAQMNRNPDFVWSPTGPNEYVPPIGQDRQIDISGGAFVSPTGLVYGYSKLFVGSTEAQKKVWSENAISHLMPAQQCESMMAFPLDDKWVQDPSLYTLFYLSRVLLQKKTHPTASFWCKKSQSLLPSFNLFKWPMPGGNLLHHGPQTQAFADTIVGRTAHSVRIQKPEIDALRSSLVVPWTSTVDSSTKNIVLVRDSAHIKDVIEEDLRKIASSLKFTVRIVEANASPTKWQDVLEGASHIVVSTSDKNLKIPSWASLWMAPKDASVLELQEDREPSDDLLHLTAAADLKWTLLQYSRSTADGFRKFVVAEFTKWLEKESGVTVKSEEVSAVPGLPIVSVPPKSMRYGFFGHKGDSFRELVDLWSERGLVQKKEDATLTLCWLGPIGTILLYDRPTYEWLERTTEKELEFKMLLAGNPVPLVKKSKPWIFWARQPRLVESLVEQGVCTKGYDERTDSLVFYGRIENDKQGQHRQNVDGWKSLCSQFSMPVGSQQAYALGPEEYLKALANSRFGLSLRGYGPKCNREIELVSMGCVPVVTEGVDMDNYCEPFIKDTHYLRVSNPEDAEAQMKSITAEKWQEMSTACKEWWKRNASAEGSWNRTKVLANI</sequence>
<accession>A0A6C0K7J7</accession>
<dbReference type="PANTHER" id="PTHR40743:SF1">
    <property type="entry name" value="POSSIBLE GLYCOSYLTRANSFERASE"/>
    <property type="match status" value="1"/>
</dbReference>
<dbReference type="AlphaFoldDB" id="A0A6C0K7J7"/>